<evidence type="ECO:0000256" key="5">
    <source>
        <dbReference type="ARBA" id="ARBA00022723"/>
    </source>
</evidence>
<feature type="site" description="Contributes to catalysis" evidence="15">
    <location>
        <position position="1046"/>
    </location>
</feature>
<proteinExistence type="inferred from homology"/>
<keyword evidence="6 12" id="KW-0378">Hydrolase</keyword>
<feature type="binding site" evidence="14">
    <location>
        <position position="821"/>
    </location>
    <ligand>
        <name>Zn(2+)</name>
        <dbReference type="ChEBI" id="CHEBI:29105"/>
    </ligand>
</feature>
<dbReference type="CDD" id="cd10006">
    <property type="entry name" value="HDAC4"/>
    <property type="match status" value="1"/>
</dbReference>
<protein>
    <recommendedName>
        <fullName evidence="3 12">Histone deacetylase</fullName>
        <ecNumber evidence="3 12">3.5.1.98</ecNumber>
    </recommendedName>
</protein>
<feature type="domain" description="Histone deacetylase glutamine rich N-terminal" evidence="18">
    <location>
        <begin position="161"/>
        <end position="228"/>
    </location>
</feature>
<evidence type="ECO:0000256" key="14">
    <source>
        <dbReference type="PIRSR" id="PIRSR037911-2"/>
    </source>
</evidence>
<name>A0A6B0S4R4_9CETA</name>
<evidence type="ECO:0000256" key="9">
    <source>
        <dbReference type="ARBA" id="ARBA00023015"/>
    </source>
</evidence>
<keyword evidence="9 12" id="KW-0805">Transcription regulation</keyword>
<comment type="caution">
    <text evidence="19">The sequence shown here is derived from an EMBL/GenBank/DDBJ whole genome shotgun (WGS) entry which is preliminary data.</text>
</comment>
<dbReference type="Pfam" id="PF00850">
    <property type="entry name" value="Hist_deacetyl"/>
    <property type="match status" value="1"/>
</dbReference>
<dbReference type="EC" id="3.5.1.98" evidence="3 12"/>
<keyword evidence="20" id="KW-1185">Reference proteome</keyword>
<sequence>MEQRPAQRWKQAVQLLQCVRAGPELFLLHGRTGGVLTRPPHYQLGPLHLCWVCRALGPQDPGSPPRNVCTVGCGQRVSQMLFQDDGAGERVFRGLAGGKDSGEAWDGLSGRDQPVELLNPARVNHMPSTVDVASALPLPVAPPGVPMDLRLDHQFPLPVAEPGLREQQLQQELLALKQKQQLQRQILIAEFQRQHEQLSRQHEAQLHEHIKWAACHVLVNVKQPSACKSWSVHRAVASTEVKMKLQEFVLNKKKALAHRNLNHCMSSDPRYWYGKTQHSSLDQSSPPQSGASASYNHPVLGMYDAKDDFPLRKTASEPNLKLRSRLKQKVAERRSSPLLRRKDGPVVTALKKRPLDVTDSACSSAPGSAPSSPNNSSGNVSTENGIAPAVPSIPAETSLAHRLVAREGSVGPLPLYTSPSLPNITLGLPATGPSTGAAGQQEAERLALPALQQRISLFPGTHLAPYLGAAPLERDAGAAPGSLLQHVVLLEQPPTQTPLVTGLGALPLHAQPLVGAERVAPSVHKLRQHRPLGRTQSAPLPQSTQALQHLVIQQQHQQFLEKHKQHFQQPQLHLNKMIPKPSEPARQPESHPEETEEELREHQALLEEPFLDRLPGQKEAHALAGVQVKQEPIESDDEETEPPREAEPGQRPPTEQELLFRQQALLLEQQRIHQLRNYQASMEAAGIPVSFGGHRPLSRAQSSPASATFPMSVQEPPAKPRFTTGLVYDTLMLKHQCTCGNTNSHPEHAGRIQSIWSRLQETGLRGKCECIRGRKATLEELQTVHSETHALLYGTNPLNRQKLDSKKLLGSLTSVFVRLPCGGVGVDSDTIWNEVHSSGAARLAVGCVVELVFKVATGELKNGFAVVRPPGHHAEESTPMGFCYFNSVAIAAKLLQQRLSVSKTLVVDWDVHHGNGTQQAFYSDPRVLYISLHRYDDGNFFPGSGAPDEVGTGAGVGFNVNMAFTGGLDPPMGDAEYLAAFRTVVMPIASEFAPDVVLVSSGFDAVEGHPTPLGGYNLSAKCFGYLTKQLMGLAGGRVVLALEGGHDLTAICDASEACVSALLGNELDPLPEKVLQQRPNANAVRSMEKVIEIHSQYWRSLQRLASTAGYSLVEAQKCENEEAETVTAMASLSVAVKAPEKREKSAAPALACPCTLRVREALGALAGGQQVSTLYPFAGNPVMPRTSWRPPALRAFQLRLRAPEPHQQAAVPRPPPAAWD</sequence>
<dbReference type="EMBL" id="VBQZ03000187">
    <property type="protein sequence ID" value="MXQ97300.1"/>
    <property type="molecule type" value="Genomic_DNA"/>
</dbReference>
<feature type="region of interest" description="Disordered" evidence="16">
    <location>
        <begin position="577"/>
        <end position="601"/>
    </location>
</feature>
<dbReference type="InterPro" id="IPR000286">
    <property type="entry name" value="HDACs"/>
</dbReference>
<feature type="region of interest" description="Disordered" evidence="16">
    <location>
        <begin position="275"/>
        <end position="297"/>
    </location>
</feature>
<feature type="compositionally biased region" description="Polar residues" evidence="16">
    <location>
        <begin position="699"/>
        <end position="711"/>
    </location>
</feature>
<feature type="region of interest" description="Disordered" evidence="16">
    <location>
        <begin position="623"/>
        <end position="654"/>
    </location>
</feature>
<keyword evidence="8 12" id="KW-0156">Chromatin regulator</keyword>
<dbReference type="GO" id="GO:0141221">
    <property type="term" value="F:histone deacetylase activity, hydrolytic mechanism"/>
    <property type="evidence" value="ECO:0007669"/>
    <property type="project" value="UniProtKB-EC"/>
</dbReference>
<comment type="subcellular location">
    <subcellularLocation>
        <location evidence="1 12">Nucleus</location>
    </subcellularLocation>
</comment>
<dbReference type="Proteomes" id="UP000322234">
    <property type="component" value="Unassembled WGS sequence"/>
</dbReference>
<dbReference type="PANTHER" id="PTHR45364">
    <property type="entry name" value="HISTONE DEACETYLASE 9-RELATED"/>
    <property type="match status" value="1"/>
</dbReference>
<dbReference type="GO" id="GO:0046872">
    <property type="term" value="F:metal ion binding"/>
    <property type="evidence" value="ECO:0007669"/>
    <property type="project" value="UniProtKB-KW"/>
</dbReference>
<feature type="compositionally biased region" description="Low complexity" evidence="16">
    <location>
        <begin position="283"/>
        <end position="294"/>
    </location>
</feature>
<dbReference type="InterPro" id="IPR024643">
    <property type="entry name" value="Hist_deacetylase_Gln_rich_N"/>
</dbReference>
<evidence type="ECO:0000259" key="17">
    <source>
        <dbReference type="Pfam" id="PF00850"/>
    </source>
</evidence>
<evidence type="ECO:0000256" key="12">
    <source>
        <dbReference type="PIRNR" id="PIRNR037911"/>
    </source>
</evidence>
<evidence type="ECO:0000313" key="19">
    <source>
        <dbReference type="EMBL" id="MXQ97300.1"/>
    </source>
</evidence>
<keyword evidence="4 12" id="KW-0678">Repressor</keyword>
<gene>
    <name evidence="19" type="ORF">E5288_WYG003288</name>
</gene>
<feature type="domain" description="Histone deacetylase" evidence="17">
    <location>
        <begin position="745"/>
        <end position="1062"/>
    </location>
</feature>
<dbReference type="Gene3D" id="3.40.800.20">
    <property type="entry name" value="Histone deacetylase domain"/>
    <property type="match status" value="1"/>
</dbReference>
<keyword evidence="10 12" id="KW-0804">Transcription</keyword>
<dbReference type="PIRSF" id="PIRSF037911">
    <property type="entry name" value="HDAC_II_euk"/>
    <property type="match status" value="1"/>
</dbReference>
<feature type="compositionally biased region" description="Low complexity" evidence="16">
    <location>
        <begin position="360"/>
        <end position="381"/>
    </location>
</feature>
<feature type="binding site" evidence="14">
    <location>
        <position position="745"/>
    </location>
    <ligand>
        <name>Zn(2+)</name>
        <dbReference type="ChEBI" id="CHEBI:29105"/>
    </ligand>
</feature>
<keyword evidence="5 14" id="KW-0479">Metal-binding</keyword>
<dbReference type="InterPro" id="IPR023801">
    <property type="entry name" value="His_deacetylse_dom"/>
</dbReference>
<organism evidence="19 20">
    <name type="scientific">Bos mutus</name>
    <name type="common">wild yak</name>
    <dbReference type="NCBI Taxonomy" id="72004"/>
    <lineage>
        <taxon>Eukaryota</taxon>
        <taxon>Metazoa</taxon>
        <taxon>Chordata</taxon>
        <taxon>Craniata</taxon>
        <taxon>Vertebrata</taxon>
        <taxon>Euteleostomi</taxon>
        <taxon>Mammalia</taxon>
        <taxon>Eutheria</taxon>
        <taxon>Laurasiatheria</taxon>
        <taxon>Artiodactyla</taxon>
        <taxon>Ruminantia</taxon>
        <taxon>Pecora</taxon>
        <taxon>Bovidae</taxon>
        <taxon>Bovinae</taxon>
        <taxon>Bos</taxon>
    </lineage>
</organism>
<feature type="compositionally biased region" description="Basic and acidic residues" evidence="16">
    <location>
        <begin position="586"/>
        <end position="601"/>
    </location>
</feature>
<evidence type="ECO:0000313" key="20">
    <source>
        <dbReference type="Proteomes" id="UP000322234"/>
    </source>
</evidence>
<feature type="compositionally biased region" description="Basic and acidic residues" evidence="16">
    <location>
        <begin position="329"/>
        <end position="344"/>
    </location>
</feature>
<dbReference type="SUPFAM" id="SSF52768">
    <property type="entry name" value="Arginase/deacetylase"/>
    <property type="match status" value="1"/>
</dbReference>
<evidence type="ECO:0000256" key="8">
    <source>
        <dbReference type="ARBA" id="ARBA00022853"/>
    </source>
</evidence>
<keyword evidence="7 14" id="KW-0862">Zinc</keyword>
<feature type="region of interest" description="Disordered" evidence="16">
    <location>
        <begin position="310"/>
        <end position="389"/>
    </location>
</feature>
<dbReference type="InterPro" id="IPR023696">
    <property type="entry name" value="Ureohydrolase_dom_sf"/>
</dbReference>
<evidence type="ECO:0000256" key="7">
    <source>
        <dbReference type="ARBA" id="ARBA00022833"/>
    </source>
</evidence>
<comment type="similarity">
    <text evidence="2 12">Belongs to the histone deacetylase family. HD type 2 subfamily.</text>
</comment>
<accession>A0A6B0S4R4</accession>
<evidence type="ECO:0000256" key="3">
    <source>
        <dbReference type="ARBA" id="ARBA00012111"/>
    </source>
</evidence>
<feature type="binding site" evidence="14">
    <location>
        <position position="739"/>
    </location>
    <ligand>
        <name>Zn(2+)</name>
        <dbReference type="ChEBI" id="CHEBI:29105"/>
    </ligand>
</feature>
<dbReference type="InterPro" id="IPR046949">
    <property type="entry name" value="HDAC4/5/7/9"/>
</dbReference>
<comment type="function">
    <text evidence="12">Responsible for the deacetylation of lysine residues on the N-terminal part of the core histones (H2A, H2B, H3 and H4). Histone deacetylation gives a tag for epigenetic repression and plays an important role in transcriptional regulation, cell cycle progression and developmental events.</text>
</comment>
<evidence type="ECO:0000256" key="6">
    <source>
        <dbReference type="ARBA" id="ARBA00022801"/>
    </source>
</evidence>
<dbReference type="AlphaFoldDB" id="A0A6B0S4R4"/>
<evidence type="ECO:0000256" key="2">
    <source>
        <dbReference type="ARBA" id="ARBA00007738"/>
    </source>
</evidence>
<comment type="catalytic activity">
    <reaction evidence="12">
        <text>N(6)-acetyl-L-lysyl-[histone] + H2O = L-lysyl-[histone] + acetate</text>
        <dbReference type="Rhea" id="RHEA:58196"/>
        <dbReference type="Rhea" id="RHEA-COMP:9845"/>
        <dbReference type="Rhea" id="RHEA-COMP:11338"/>
        <dbReference type="ChEBI" id="CHEBI:15377"/>
        <dbReference type="ChEBI" id="CHEBI:29969"/>
        <dbReference type="ChEBI" id="CHEBI:30089"/>
        <dbReference type="ChEBI" id="CHEBI:61930"/>
        <dbReference type="EC" id="3.5.1.98"/>
    </reaction>
</comment>
<reference evidence="19" key="1">
    <citation type="submission" date="2019-10" db="EMBL/GenBank/DDBJ databases">
        <title>The sequence and de novo assembly of the wild yak genome.</title>
        <authorList>
            <person name="Liu Y."/>
        </authorList>
    </citation>
    <scope>NUCLEOTIDE SEQUENCE [LARGE SCALE GENOMIC DNA]</scope>
    <source>
        <strain evidence="19">WY2019</strain>
    </source>
</reference>
<keyword evidence="11" id="KW-0539">Nucleus</keyword>
<evidence type="ECO:0000256" key="10">
    <source>
        <dbReference type="ARBA" id="ARBA00023163"/>
    </source>
</evidence>
<dbReference type="PANTHER" id="PTHR45364:SF13">
    <property type="entry name" value="HISTONE DEACETYLASE"/>
    <property type="match status" value="1"/>
</dbReference>
<evidence type="ECO:0000256" key="13">
    <source>
        <dbReference type="PIRSR" id="PIRSR037911-1"/>
    </source>
</evidence>
<dbReference type="Gene3D" id="6.10.250.1550">
    <property type="match status" value="1"/>
</dbReference>
<evidence type="ECO:0000259" key="18">
    <source>
        <dbReference type="Pfam" id="PF12203"/>
    </source>
</evidence>
<dbReference type="GO" id="GO:0000122">
    <property type="term" value="P:negative regulation of transcription by RNA polymerase II"/>
    <property type="evidence" value="ECO:0007669"/>
    <property type="project" value="InterPro"/>
</dbReference>
<feature type="binding site" evidence="14">
    <location>
        <position position="737"/>
    </location>
    <ligand>
        <name>Zn(2+)</name>
        <dbReference type="ChEBI" id="CHEBI:29105"/>
    </ligand>
</feature>
<evidence type="ECO:0000256" key="16">
    <source>
        <dbReference type="SAM" id="MobiDB-lite"/>
    </source>
</evidence>
<evidence type="ECO:0000256" key="1">
    <source>
        <dbReference type="ARBA" id="ARBA00004123"/>
    </source>
</evidence>
<feature type="active site" evidence="13">
    <location>
        <position position="873"/>
    </location>
</feature>
<dbReference type="InterPro" id="IPR037138">
    <property type="entry name" value="His_deacetylse_dom_sf"/>
</dbReference>
<evidence type="ECO:0000256" key="4">
    <source>
        <dbReference type="ARBA" id="ARBA00022491"/>
    </source>
</evidence>
<evidence type="ECO:0000256" key="11">
    <source>
        <dbReference type="ARBA" id="ARBA00023242"/>
    </source>
</evidence>
<dbReference type="PRINTS" id="PR01270">
    <property type="entry name" value="HDASUPER"/>
</dbReference>
<dbReference type="Pfam" id="PF12203">
    <property type="entry name" value="HDAC4_Gln"/>
    <property type="match status" value="1"/>
</dbReference>
<feature type="region of interest" description="Disordered" evidence="16">
    <location>
        <begin position="696"/>
        <end position="717"/>
    </location>
</feature>
<dbReference type="FunFam" id="3.40.800.20:FF:000002">
    <property type="entry name" value="Histone deacetylase"/>
    <property type="match status" value="1"/>
</dbReference>
<dbReference type="GO" id="GO:0005634">
    <property type="term" value="C:nucleus"/>
    <property type="evidence" value="ECO:0007669"/>
    <property type="project" value="UniProtKB-SubCell"/>
</dbReference>
<evidence type="ECO:0000256" key="15">
    <source>
        <dbReference type="PIRSR" id="PIRSR037911-3"/>
    </source>
</evidence>